<evidence type="ECO:0000313" key="3">
    <source>
        <dbReference type="EMBL" id="KAG8563485.1"/>
    </source>
</evidence>
<evidence type="ECO:0000256" key="1">
    <source>
        <dbReference type="SAM" id="Phobius"/>
    </source>
</evidence>
<comment type="caution">
    <text evidence="3">The sequence shown here is derived from an EMBL/GenBank/DDBJ whole genome shotgun (WGS) entry which is preliminary data.</text>
</comment>
<feature type="transmembrane region" description="Helical" evidence="1">
    <location>
        <begin position="51"/>
        <end position="71"/>
    </location>
</feature>
<dbReference type="GO" id="GO:0016020">
    <property type="term" value="C:membrane"/>
    <property type="evidence" value="ECO:0007669"/>
    <property type="project" value="InterPro"/>
</dbReference>
<accession>A0AAV7ARU5</accession>
<feature type="transmembrane region" description="Helical" evidence="1">
    <location>
        <begin position="12"/>
        <end position="31"/>
    </location>
</feature>
<reference evidence="3" key="1">
    <citation type="thesis" date="2020" institute="ProQuest LLC" country="789 East Eisenhower Parkway, Ann Arbor, MI, USA">
        <title>Comparative Genomics and Chromosome Evolution.</title>
        <authorList>
            <person name="Mudd A.B."/>
        </authorList>
    </citation>
    <scope>NUCLEOTIDE SEQUENCE</scope>
    <source>
        <strain evidence="3">237g6f4</strain>
        <tissue evidence="3">Blood</tissue>
    </source>
</reference>
<dbReference type="SUPFAM" id="SSF103481">
    <property type="entry name" value="Multidrug resistance efflux transporter EmrE"/>
    <property type="match status" value="1"/>
</dbReference>
<dbReference type="Pfam" id="PF00892">
    <property type="entry name" value="EamA"/>
    <property type="match status" value="1"/>
</dbReference>
<evidence type="ECO:0000259" key="2">
    <source>
        <dbReference type="Pfam" id="PF00892"/>
    </source>
</evidence>
<keyword evidence="1" id="KW-1133">Transmembrane helix</keyword>
<dbReference type="Proteomes" id="UP000824782">
    <property type="component" value="Unassembled WGS sequence"/>
</dbReference>
<keyword evidence="1" id="KW-0812">Transmembrane</keyword>
<keyword evidence="4" id="KW-1185">Reference proteome</keyword>
<protein>
    <recommendedName>
        <fullName evidence="2">EamA domain-containing protein</fullName>
    </recommendedName>
</protein>
<feature type="domain" description="EamA" evidence="2">
    <location>
        <begin position="22"/>
        <end position="165"/>
    </location>
</feature>
<dbReference type="EMBL" id="WNYA01000007">
    <property type="protein sequence ID" value="KAG8563485.1"/>
    <property type="molecule type" value="Genomic_DNA"/>
</dbReference>
<feature type="transmembrane region" description="Helical" evidence="1">
    <location>
        <begin position="243"/>
        <end position="262"/>
    </location>
</feature>
<feature type="transmembrane region" description="Helical" evidence="1">
    <location>
        <begin position="210"/>
        <end position="231"/>
    </location>
</feature>
<dbReference type="InterPro" id="IPR026505">
    <property type="entry name" value="Solute_c_fam_35_mem_F3/F4"/>
</dbReference>
<evidence type="ECO:0000313" key="4">
    <source>
        <dbReference type="Proteomes" id="UP000824782"/>
    </source>
</evidence>
<dbReference type="InterPro" id="IPR037185">
    <property type="entry name" value="EmrE-like"/>
</dbReference>
<organism evidence="3 4">
    <name type="scientific">Engystomops pustulosus</name>
    <name type="common">Tungara frog</name>
    <name type="synonym">Physalaemus pustulosus</name>
    <dbReference type="NCBI Taxonomy" id="76066"/>
    <lineage>
        <taxon>Eukaryota</taxon>
        <taxon>Metazoa</taxon>
        <taxon>Chordata</taxon>
        <taxon>Craniata</taxon>
        <taxon>Vertebrata</taxon>
        <taxon>Euteleostomi</taxon>
        <taxon>Amphibia</taxon>
        <taxon>Batrachia</taxon>
        <taxon>Anura</taxon>
        <taxon>Neobatrachia</taxon>
        <taxon>Hyloidea</taxon>
        <taxon>Leptodactylidae</taxon>
        <taxon>Leiuperinae</taxon>
        <taxon>Engystomops</taxon>
    </lineage>
</organism>
<proteinExistence type="predicted"/>
<dbReference type="AlphaFoldDB" id="A0AAV7ARU5"/>
<sequence length="347" mass="37649">MDPVSGDTQQCAILWGGCGRFLLSVIISATLWGSGTHTASNAVKCGWDPVFLAWICSVTSILATIFCRIIMCGRGEQINSCKLGPHSVTAALVIKRILPICSLSLLANSLYFLALDNQRTSEVVALFSCNKAFSYLLSWTILRDQFLGTRVVAVICCMAGVVMMSHAESHEEDTQNNEILTLSAAAVTASNEVLFRLLIGRLSCQESATFLGLCSVCSSLFLWWVPLLVYLQKTAEVPEVSTALSMEYLCVTVIIFSLFQFLEKIGSHFLNTAGESLGVYLGVAVTAAMDQQSEFPSAGKLMGMSAIGIGTVLVIIPENWQEYLGIEQVHQDDILEDTKSKTSLSTV</sequence>
<gene>
    <name evidence="3" type="ORF">GDO81_016099</name>
</gene>
<name>A0AAV7ARU5_ENGPU</name>
<dbReference type="InterPro" id="IPR000620">
    <property type="entry name" value="EamA_dom"/>
</dbReference>
<dbReference type="PANTHER" id="PTHR19346">
    <property type="entry name" value="SUGAR PHOSPHATE TRANSPORTER DOMAIN-CONTAINING PROTEIN"/>
    <property type="match status" value="1"/>
</dbReference>
<dbReference type="PANTHER" id="PTHR19346:SF4">
    <property type="entry name" value="SUGAR PHOSPHATE TRANSPORTER DOMAIN-CONTAINING PROTEIN"/>
    <property type="match status" value="1"/>
</dbReference>
<keyword evidence="1" id="KW-0472">Membrane</keyword>